<organism evidence="1 2">
    <name type="scientific">Clostridium simiarum</name>
    <dbReference type="NCBI Taxonomy" id="2841506"/>
    <lineage>
        <taxon>Bacteria</taxon>
        <taxon>Bacillati</taxon>
        <taxon>Bacillota</taxon>
        <taxon>Clostridia</taxon>
        <taxon>Eubacteriales</taxon>
        <taxon>Clostridiaceae</taxon>
        <taxon>Clostridium</taxon>
    </lineage>
</organism>
<dbReference type="NCBIfam" id="TIGR02834">
    <property type="entry name" value="spo_ytxC"/>
    <property type="match status" value="1"/>
</dbReference>
<gene>
    <name evidence="1" type="primary">ytxC</name>
    <name evidence="1" type="ORF">KQI89_02545</name>
</gene>
<sequence>MLLLTLVYEKNLDICANLQDTIQVFKNKNVNLGICESQNNNTHFIKIICDDKNYDKSLMQKLNYHISNCIYDIIINLICEEEIYKYIEDNYFFLGEDEIREVEEKIVNILKVNKGIEEEIDIYYANKKNNILTKIQECMEERGELNIDGYMTFRVKEIMCDIEEISNKAIERYMVEKEYNEFIKLLKYFVEIQESKFDKVNIIIAEDGTYSIKDEEGNDLLNSFISEVIEFRFNNPSINMEDVIMSGLITNVPKFITIHGRLNCLNKEFIDTIKNVFGDRVEFCEGCKLCKEKTIILSKEY</sequence>
<comment type="caution">
    <text evidence="1">The sequence shown here is derived from an EMBL/GenBank/DDBJ whole genome shotgun (WGS) entry which is preliminary data.</text>
</comment>
<proteinExistence type="predicted"/>
<dbReference type="Pfam" id="PF08812">
    <property type="entry name" value="YtxC"/>
    <property type="match status" value="1"/>
</dbReference>
<name>A0ABS6EXA2_9CLOT</name>
<dbReference type="Proteomes" id="UP000736583">
    <property type="component" value="Unassembled WGS sequence"/>
</dbReference>
<protein>
    <submittedName>
        <fullName evidence="1">Sporulation protein YtxC</fullName>
    </submittedName>
</protein>
<dbReference type="EMBL" id="JAHLQL010000001">
    <property type="protein sequence ID" value="MBU5590628.1"/>
    <property type="molecule type" value="Genomic_DNA"/>
</dbReference>
<evidence type="ECO:0000313" key="2">
    <source>
        <dbReference type="Proteomes" id="UP000736583"/>
    </source>
</evidence>
<dbReference type="RefSeq" id="WP_032121563.1">
    <property type="nucleotide sequence ID" value="NZ_JAHLQL010000001.1"/>
</dbReference>
<dbReference type="InterPro" id="IPR014199">
    <property type="entry name" value="Spore_YtxC"/>
</dbReference>
<evidence type="ECO:0000313" key="1">
    <source>
        <dbReference type="EMBL" id="MBU5590628.1"/>
    </source>
</evidence>
<accession>A0ABS6EXA2</accession>
<keyword evidence="2" id="KW-1185">Reference proteome</keyword>
<reference evidence="1 2" key="1">
    <citation type="submission" date="2021-06" db="EMBL/GenBank/DDBJ databases">
        <authorList>
            <person name="Sun Q."/>
            <person name="Li D."/>
        </authorList>
    </citation>
    <scope>NUCLEOTIDE SEQUENCE [LARGE SCALE GENOMIC DNA]</scope>
    <source>
        <strain evidence="1 2">MSJ-4</strain>
    </source>
</reference>